<dbReference type="SUPFAM" id="SSF55469">
    <property type="entry name" value="FMN-dependent nitroreductase-like"/>
    <property type="match status" value="1"/>
</dbReference>
<evidence type="ECO:0000313" key="5">
    <source>
        <dbReference type="Proteomes" id="UP000515472"/>
    </source>
</evidence>
<evidence type="ECO:0000313" key="4">
    <source>
        <dbReference type="EMBL" id="BCG46636.1"/>
    </source>
</evidence>
<dbReference type="RefSeq" id="WP_185244803.1">
    <property type="nucleotide sequence ID" value="NZ_AP023213.1"/>
</dbReference>
<keyword evidence="2" id="KW-0560">Oxidoreductase</keyword>
<dbReference type="Proteomes" id="UP000515472">
    <property type="component" value="Chromosome"/>
</dbReference>
<dbReference type="EMBL" id="AP023213">
    <property type="protein sequence ID" value="BCG46636.1"/>
    <property type="molecule type" value="Genomic_DNA"/>
</dbReference>
<protein>
    <submittedName>
        <fullName evidence="4">Nitroreductase</fullName>
    </submittedName>
</protein>
<feature type="domain" description="Nitroreductase" evidence="3">
    <location>
        <begin position="7"/>
        <end position="151"/>
    </location>
</feature>
<dbReference type="Gene3D" id="3.40.109.10">
    <property type="entry name" value="NADH Oxidase"/>
    <property type="match status" value="1"/>
</dbReference>
<dbReference type="PANTHER" id="PTHR43673">
    <property type="entry name" value="NAD(P)H NITROREDUCTASE YDGI-RELATED"/>
    <property type="match status" value="1"/>
</dbReference>
<dbReference type="InterPro" id="IPR000415">
    <property type="entry name" value="Nitroreductase-like"/>
</dbReference>
<accession>A0A6S6M3W4</accession>
<dbReference type="AlphaFoldDB" id="A0A6S6M3W4"/>
<comment type="similarity">
    <text evidence="1">Belongs to the nitroreductase family.</text>
</comment>
<dbReference type="Pfam" id="PF00881">
    <property type="entry name" value="Nitroreductase"/>
    <property type="match status" value="1"/>
</dbReference>
<dbReference type="PANTHER" id="PTHR43673:SF10">
    <property type="entry name" value="NADH DEHYDROGENASE_NAD(P)H NITROREDUCTASE XCC3605-RELATED"/>
    <property type="match status" value="1"/>
</dbReference>
<dbReference type="InterPro" id="IPR029479">
    <property type="entry name" value="Nitroreductase"/>
</dbReference>
<gene>
    <name evidence="4" type="ORF">GEOBRER4_n1445</name>
</gene>
<evidence type="ECO:0000256" key="1">
    <source>
        <dbReference type="ARBA" id="ARBA00007118"/>
    </source>
</evidence>
<proteinExistence type="inferred from homology"/>
<dbReference type="GO" id="GO:0016491">
    <property type="term" value="F:oxidoreductase activity"/>
    <property type="evidence" value="ECO:0007669"/>
    <property type="project" value="UniProtKB-KW"/>
</dbReference>
<sequence>MDVFEAINGRRSIRKYKDAPVEWEKVGQVLDAARLAPSWKNMQCWRFLVLNSEGRKNALLDAFPEENPGKKALAQAPVIIVVCADPIQSGVENGIEYYVADAAIAFEHICLAAHGLGLGTCWMGWYDEPAIKAALAIPAGIRVIGVTPLGYPDQEPKPRPRKELNEIAYYNDWGVTDAEEAGIAAENCQAATGT</sequence>
<dbReference type="CDD" id="cd02139">
    <property type="entry name" value="nitroreductase"/>
    <property type="match status" value="1"/>
</dbReference>
<evidence type="ECO:0000256" key="2">
    <source>
        <dbReference type="ARBA" id="ARBA00023002"/>
    </source>
</evidence>
<evidence type="ECO:0000259" key="3">
    <source>
        <dbReference type="Pfam" id="PF00881"/>
    </source>
</evidence>
<reference evidence="4 5" key="1">
    <citation type="submission" date="2020-06" db="EMBL/GenBank/DDBJ databases">
        <title>Interaction of electrochemicaly active bacteria, Geobacter bremensis R4 on different carbon anode.</title>
        <authorList>
            <person name="Meng L."/>
            <person name="Yoshida N."/>
        </authorList>
    </citation>
    <scope>NUCLEOTIDE SEQUENCE [LARGE SCALE GENOMIC DNA]</scope>
    <source>
        <strain evidence="4 5">R4</strain>
    </source>
</reference>
<name>A0A6S6M3W4_9BACT</name>
<organism evidence="4 5">
    <name type="scientific">Citrifermentans bremense</name>
    <dbReference type="NCBI Taxonomy" id="60035"/>
    <lineage>
        <taxon>Bacteria</taxon>
        <taxon>Pseudomonadati</taxon>
        <taxon>Thermodesulfobacteriota</taxon>
        <taxon>Desulfuromonadia</taxon>
        <taxon>Geobacterales</taxon>
        <taxon>Geobacteraceae</taxon>
        <taxon>Citrifermentans</taxon>
    </lineage>
</organism>
<dbReference type="KEGG" id="gbn:GEOBRER4_13860"/>
<keyword evidence="5" id="KW-1185">Reference proteome</keyword>